<comment type="caution">
    <text evidence="2">The sequence shown here is derived from an EMBL/GenBank/DDBJ whole genome shotgun (WGS) entry which is preliminary data.</text>
</comment>
<evidence type="ECO:0000313" key="3">
    <source>
        <dbReference type="Proteomes" id="UP000807504"/>
    </source>
</evidence>
<dbReference type="InterPro" id="IPR005135">
    <property type="entry name" value="Endo/exonuclease/phosphatase"/>
</dbReference>
<dbReference type="PANTHER" id="PTHR33273:SF2">
    <property type="entry name" value="ENDONUCLEASE_EXONUCLEASE_PHOSPHATASE DOMAIN-CONTAINING PROTEIN"/>
    <property type="match status" value="1"/>
</dbReference>
<protein>
    <submittedName>
        <fullName evidence="2">Putative RNA-directed DNA polymerase like protein</fullName>
    </submittedName>
</protein>
<dbReference type="GO" id="GO:0003964">
    <property type="term" value="F:RNA-directed DNA polymerase activity"/>
    <property type="evidence" value="ECO:0007669"/>
    <property type="project" value="UniProtKB-KW"/>
</dbReference>
<evidence type="ECO:0000259" key="1">
    <source>
        <dbReference type="Pfam" id="PF14529"/>
    </source>
</evidence>
<dbReference type="Proteomes" id="UP000807504">
    <property type="component" value="Unassembled WGS sequence"/>
</dbReference>
<dbReference type="SUPFAM" id="SSF56219">
    <property type="entry name" value="DNase I-like"/>
    <property type="match status" value="1"/>
</dbReference>
<dbReference type="PANTHER" id="PTHR33273">
    <property type="entry name" value="DOMAIN-CONTAINING PROTEIN, PUTATIVE-RELATED"/>
    <property type="match status" value="1"/>
</dbReference>
<feature type="domain" description="Endonuclease/exonuclease/phosphatase" evidence="1">
    <location>
        <begin position="165"/>
        <end position="275"/>
    </location>
</feature>
<proteinExistence type="predicted"/>
<reference evidence="2" key="1">
    <citation type="journal article" date="2020" name="bioRxiv">
        <title>Chromosome-level reference genome of the European wasp spider Argiope bruennichi: a resource for studies on range expansion and evolutionary adaptation.</title>
        <authorList>
            <person name="Sheffer M.M."/>
            <person name="Hoppe A."/>
            <person name="Krehenwinkel H."/>
            <person name="Uhl G."/>
            <person name="Kuss A.W."/>
            <person name="Jensen L."/>
            <person name="Jensen C."/>
            <person name="Gillespie R.G."/>
            <person name="Hoff K.J."/>
            <person name="Prost S."/>
        </authorList>
    </citation>
    <scope>NUCLEOTIDE SEQUENCE</scope>
</reference>
<keyword evidence="3" id="KW-1185">Reference proteome</keyword>
<sequence>MMDDAEQEILAKASPEFVELLNQDHELQASMRKILHDMEVIKNMDYVMDPTRLMKRLYRLFHQQMAASARTSFSPPHAGHVAPVISAVLSSLSSPAVGGKGSVFTLLSIMSVASPLVWLLLLDGGRRGTGILVKNSIPHTYHPNPTLRYMEATMVIVNIPNLPPINFISIYNPPPRANTAFTLDFEQLYAYNSAVFAAGDYNAKNRKWNCPNTCKIGAQLARFADKTDAKIIAPDEPTHYNNRSASTIDLALVRNIQCQITAETINELSSDHLPVKFWLDTGSPAENSRKFIPNWKMFKRTILAYPEIDYNPTDETDIDEEVRRLTNEIVTAYQESGKWKENKRRETTEEIREQIKTRNRLRKIWQRTRHPADKNNLNRAQNHLSKMQYEREQKNWSSYIESLDPVEGSLYKLAKLIAVGLSFCSSSFVEIVGTNAR</sequence>
<dbReference type="Gene3D" id="3.60.10.10">
    <property type="entry name" value="Endonuclease/exonuclease/phosphatase"/>
    <property type="match status" value="1"/>
</dbReference>
<accession>A0A8T0FIJ2</accession>
<keyword evidence="2" id="KW-0808">Transferase</keyword>
<reference evidence="2" key="2">
    <citation type="submission" date="2020-06" db="EMBL/GenBank/DDBJ databases">
        <authorList>
            <person name="Sheffer M."/>
        </authorList>
    </citation>
    <scope>NUCLEOTIDE SEQUENCE</scope>
</reference>
<keyword evidence="2" id="KW-0695">RNA-directed DNA polymerase</keyword>
<name>A0A8T0FIJ2_ARGBR</name>
<dbReference type="Pfam" id="PF14529">
    <property type="entry name" value="Exo_endo_phos_2"/>
    <property type="match status" value="1"/>
</dbReference>
<evidence type="ECO:0000313" key="2">
    <source>
        <dbReference type="EMBL" id="KAF8788643.1"/>
    </source>
</evidence>
<keyword evidence="2" id="KW-0548">Nucleotidyltransferase</keyword>
<dbReference type="AlphaFoldDB" id="A0A8T0FIJ2"/>
<organism evidence="2 3">
    <name type="scientific">Argiope bruennichi</name>
    <name type="common">Wasp spider</name>
    <name type="synonym">Aranea bruennichi</name>
    <dbReference type="NCBI Taxonomy" id="94029"/>
    <lineage>
        <taxon>Eukaryota</taxon>
        <taxon>Metazoa</taxon>
        <taxon>Ecdysozoa</taxon>
        <taxon>Arthropoda</taxon>
        <taxon>Chelicerata</taxon>
        <taxon>Arachnida</taxon>
        <taxon>Araneae</taxon>
        <taxon>Araneomorphae</taxon>
        <taxon>Entelegynae</taxon>
        <taxon>Araneoidea</taxon>
        <taxon>Araneidae</taxon>
        <taxon>Argiope</taxon>
    </lineage>
</organism>
<dbReference type="EMBL" id="JABXBU010000012">
    <property type="protein sequence ID" value="KAF8788643.1"/>
    <property type="molecule type" value="Genomic_DNA"/>
</dbReference>
<dbReference type="InterPro" id="IPR036691">
    <property type="entry name" value="Endo/exonu/phosph_ase_sf"/>
</dbReference>
<gene>
    <name evidence="2" type="ORF">HNY73_006664</name>
</gene>